<name>A0ABV4CQ56_9PSEU</name>
<dbReference type="PANTHER" id="PTHR33392:SF6">
    <property type="entry name" value="POLYISOPRENYL-TEICHOIC ACID--PEPTIDOGLYCAN TEICHOIC ACID TRANSFERASE TAGU"/>
    <property type="match status" value="1"/>
</dbReference>
<reference evidence="5 6" key="1">
    <citation type="submission" date="2024-08" db="EMBL/GenBank/DDBJ databases">
        <title>Genome mining of Saccharopolyspora cebuensis PGLac3 from Nigerian medicinal plant.</title>
        <authorList>
            <person name="Ezeobiora C.E."/>
            <person name="Igbokwe N.H."/>
            <person name="Amin D.H."/>
            <person name="Mendie U.E."/>
        </authorList>
    </citation>
    <scope>NUCLEOTIDE SEQUENCE [LARGE SCALE GENOMIC DNA]</scope>
    <source>
        <strain evidence="5 6">PGLac3</strain>
    </source>
</reference>
<dbReference type="Pfam" id="PF03816">
    <property type="entry name" value="LytR_cpsA_psr"/>
    <property type="match status" value="1"/>
</dbReference>
<evidence type="ECO:0000313" key="5">
    <source>
        <dbReference type="EMBL" id="MEY8042052.1"/>
    </source>
</evidence>
<dbReference type="Gene3D" id="3.40.630.190">
    <property type="entry name" value="LCP protein"/>
    <property type="match status" value="1"/>
</dbReference>
<keyword evidence="3" id="KW-0472">Membrane</keyword>
<feature type="transmembrane region" description="Helical" evidence="3">
    <location>
        <begin position="26"/>
        <end position="46"/>
    </location>
</feature>
<sequence length="389" mass="40852">MAEAQDDAPEAPRTGRRTAARITGRGLIALFSAVVLGTTATGWFLLDRLDDVSSSTVLAEPAAPDEAEPPPPRDDGALDLLLVGSDSRTDAHGNPLPESVLRELRTESSPGLNTDTLVVVRVPHDGAAPTAVSIPRDTYTEVPGGRPEKINAVYGLAKAAAAREEGADEAGSRLAGQRALVRTVQRLTGVRIDRYAEINLLGFYEITEAVGGVRVCLRQATSDPDSGADFAAGPQRIAGGDALAFVRQRGGLPRGDLDRIVRQQVFMASLAGEVFSSGTLTDPARLNGLIAALRRSVVLDQDWDVMAFAQRMRELAAGGVSFVTLPLTGVGLRDDRDRSIVTVDPPAVRDFFAGLVAPPPPGLAPAAPLRLDATAQPPPITSDGVPCVN</sequence>
<protein>
    <submittedName>
        <fullName evidence="5">LCP family protein</fullName>
    </submittedName>
</protein>
<evidence type="ECO:0000256" key="2">
    <source>
        <dbReference type="SAM" id="MobiDB-lite"/>
    </source>
</evidence>
<feature type="domain" description="Cell envelope-related transcriptional attenuator" evidence="4">
    <location>
        <begin position="113"/>
        <end position="273"/>
    </location>
</feature>
<gene>
    <name evidence="5" type="ORF">AB8O55_21780</name>
</gene>
<proteinExistence type="inferred from homology"/>
<dbReference type="EMBL" id="JBGEHV010000047">
    <property type="protein sequence ID" value="MEY8042052.1"/>
    <property type="molecule type" value="Genomic_DNA"/>
</dbReference>
<dbReference type="RefSeq" id="WP_345358554.1">
    <property type="nucleotide sequence ID" value="NZ_BAABII010000003.1"/>
</dbReference>
<accession>A0ABV4CQ56</accession>
<keyword evidence="3" id="KW-1133">Transmembrane helix</keyword>
<comment type="similarity">
    <text evidence="1">Belongs to the LytR/CpsA/Psr (LCP) family.</text>
</comment>
<dbReference type="Proteomes" id="UP001564626">
    <property type="component" value="Unassembled WGS sequence"/>
</dbReference>
<comment type="caution">
    <text evidence="5">The sequence shown here is derived from an EMBL/GenBank/DDBJ whole genome shotgun (WGS) entry which is preliminary data.</text>
</comment>
<dbReference type="PANTHER" id="PTHR33392">
    <property type="entry name" value="POLYISOPRENYL-TEICHOIC ACID--PEPTIDOGLYCAN TEICHOIC ACID TRANSFERASE TAGU"/>
    <property type="match status" value="1"/>
</dbReference>
<evidence type="ECO:0000259" key="4">
    <source>
        <dbReference type="Pfam" id="PF03816"/>
    </source>
</evidence>
<evidence type="ECO:0000313" key="6">
    <source>
        <dbReference type="Proteomes" id="UP001564626"/>
    </source>
</evidence>
<dbReference type="InterPro" id="IPR004474">
    <property type="entry name" value="LytR_CpsA_psr"/>
</dbReference>
<feature type="region of interest" description="Disordered" evidence="2">
    <location>
        <begin position="57"/>
        <end position="79"/>
    </location>
</feature>
<dbReference type="NCBIfam" id="TIGR00350">
    <property type="entry name" value="lytR_cpsA_psr"/>
    <property type="match status" value="1"/>
</dbReference>
<evidence type="ECO:0000256" key="3">
    <source>
        <dbReference type="SAM" id="Phobius"/>
    </source>
</evidence>
<evidence type="ECO:0000256" key="1">
    <source>
        <dbReference type="ARBA" id="ARBA00006068"/>
    </source>
</evidence>
<organism evidence="5 6">
    <name type="scientific">Saccharopolyspora cebuensis</name>
    <dbReference type="NCBI Taxonomy" id="418759"/>
    <lineage>
        <taxon>Bacteria</taxon>
        <taxon>Bacillati</taxon>
        <taxon>Actinomycetota</taxon>
        <taxon>Actinomycetes</taxon>
        <taxon>Pseudonocardiales</taxon>
        <taxon>Pseudonocardiaceae</taxon>
        <taxon>Saccharopolyspora</taxon>
    </lineage>
</organism>
<dbReference type="InterPro" id="IPR050922">
    <property type="entry name" value="LytR/CpsA/Psr_CW_biosynth"/>
</dbReference>
<keyword evidence="6" id="KW-1185">Reference proteome</keyword>
<keyword evidence="3" id="KW-0812">Transmembrane</keyword>